<proteinExistence type="predicted"/>
<keyword evidence="2" id="KW-1185">Reference proteome</keyword>
<evidence type="ECO:0000313" key="1">
    <source>
        <dbReference type="EMBL" id="PBK80729.1"/>
    </source>
</evidence>
<dbReference type="AlphaFoldDB" id="A0A2H3CCC6"/>
<organism evidence="1 2">
    <name type="scientific">Armillaria gallica</name>
    <name type="common">Bulbous honey fungus</name>
    <name type="synonym">Armillaria bulbosa</name>
    <dbReference type="NCBI Taxonomy" id="47427"/>
    <lineage>
        <taxon>Eukaryota</taxon>
        <taxon>Fungi</taxon>
        <taxon>Dikarya</taxon>
        <taxon>Basidiomycota</taxon>
        <taxon>Agaricomycotina</taxon>
        <taxon>Agaricomycetes</taxon>
        <taxon>Agaricomycetidae</taxon>
        <taxon>Agaricales</taxon>
        <taxon>Marasmiineae</taxon>
        <taxon>Physalacriaceae</taxon>
        <taxon>Armillaria</taxon>
    </lineage>
</organism>
<accession>A0A2H3CCC6</accession>
<dbReference type="EMBL" id="KZ293741">
    <property type="protein sequence ID" value="PBK80729.1"/>
    <property type="molecule type" value="Genomic_DNA"/>
</dbReference>
<evidence type="ECO:0000313" key="2">
    <source>
        <dbReference type="Proteomes" id="UP000217790"/>
    </source>
</evidence>
<dbReference type="Proteomes" id="UP000217790">
    <property type="component" value="Unassembled WGS sequence"/>
</dbReference>
<reference evidence="2" key="1">
    <citation type="journal article" date="2017" name="Nat. Ecol. Evol.">
        <title>Genome expansion and lineage-specific genetic innovations in the forest pathogenic fungi Armillaria.</title>
        <authorList>
            <person name="Sipos G."/>
            <person name="Prasanna A.N."/>
            <person name="Walter M.C."/>
            <person name="O'Connor E."/>
            <person name="Balint B."/>
            <person name="Krizsan K."/>
            <person name="Kiss B."/>
            <person name="Hess J."/>
            <person name="Varga T."/>
            <person name="Slot J."/>
            <person name="Riley R."/>
            <person name="Boka B."/>
            <person name="Rigling D."/>
            <person name="Barry K."/>
            <person name="Lee J."/>
            <person name="Mihaltcheva S."/>
            <person name="LaButti K."/>
            <person name="Lipzen A."/>
            <person name="Waldron R."/>
            <person name="Moloney N.M."/>
            <person name="Sperisen C."/>
            <person name="Kredics L."/>
            <person name="Vagvoelgyi C."/>
            <person name="Patrignani A."/>
            <person name="Fitzpatrick D."/>
            <person name="Nagy I."/>
            <person name="Doyle S."/>
            <person name="Anderson J.B."/>
            <person name="Grigoriev I.V."/>
            <person name="Gueldener U."/>
            <person name="Muensterkoetter M."/>
            <person name="Nagy L.G."/>
        </authorList>
    </citation>
    <scope>NUCLEOTIDE SEQUENCE [LARGE SCALE GENOMIC DNA]</scope>
    <source>
        <strain evidence="2">Ar21-2</strain>
    </source>
</reference>
<gene>
    <name evidence="1" type="ORF">ARMGADRAFT_824689</name>
</gene>
<protein>
    <submittedName>
        <fullName evidence="1">Uncharacterized protein</fullName>
    </submittedName>
</protein>
<dbReference type="OrthoDB" id="3001433at2759"/>
<dbReference type="InParanoid" id="A0A2H3CCC6"/>
<name>A0A2H3CCC6_ARMGA</name>
<sequence>MATHWWRPSDLSSVTAFNNFLSRPGSDECYQSTARAGRYMPEGPPLPFIPSGDSNVMVNSPISFARPVLGSDLSSHFVTGMQQDAWLCYRVLAVPSLAYPEPRKHTFSLAPP</sequence>